<dbReference type="Gene3D" id="1.10.287.470">
    <property type="entry name" value="Helix hairpin bin"/>
    <property type="match status" value="1"/>
</dbReference>
<dbReference type="Gene3D" id="2.40.50.100">
    <property type="match status" value="1"/>
</dbReference>
<comment type="similarity">
    <text evidence="2">Belongs to the membrane fusion protein (MFP) (TC 8.A.1) family.</text>
</comment>
<feature type="region of interest" description="Disordered" evidence="5">
    <location>
        <begin position="358"/>
        <end position="380"/>
    </location>
</feature>
<accession>A0A445MV07</accession>
<dbReference type="InterPro" id="IPR050465">
    <property type="entry name" value="UPF0194_transport"/>
</dbReference>
<evidence type="ECO:0000256" key="6">
    <source>
        <dbReference type="SAM" id="Phobius"/>
    </source>
</evidence>
<dbReference type="Gene3D" id="2.40.30.170">
    <property type="match status" value="1"/>
</dbReference>
<dbReference type="PANTHER" id="PTHR32347:SF14">
    <property type="entry name" value="EFFLUX SYSTEM COMPONENT YKNX-RELATED"/>
    <property type="match status" value="1"/>
</dbReference>
<dbReference type="InterPro" id="IPR058792">
    <property type="entry name" value="Beta-barrel_RND_2"/>
</dbReference>
<dbReference type="InterPro" id="IPR006143">
    <property type="entry name" value="RND_pump_MFP"/>
</dbReference>
<protein>
    <submittedName>
        <fullName evidence="9">Periplasmic component of efflux system</fullName>
    </submittedName>
</protein>
<organism evidence="9">
    <name type="scientific">uncultured Desulfobacterium sp</name>
    <dbReference type="NCBI Taxonomy" id="201089"/>
    <lineage>
        <taxon>Bacteria</taxon>
        <taxon>Pseudomonadati</taxon>
        <taxon>Thermodesulfobacteriota</taxon>
        <taxon>Desulfobacteria</taxon>
        <taxon>Desulfobacterales</taxon>
        <taxon>Desulfobacteriaceae</taxon>
        <taxon>Desulfobacterium</taxon>
        <taxon>environmental samples</taxon>
    </lineage>
</organism>
<evidence type="ECO:0000256" key="1">
    <source>
        <dbReference type="ARBA" id="ARBA00004196"/>
    </source>
</evidence>
<dbReference type="Pfam" id="PF25954">
    <property type="entry name" value="Beta-barrel_RND_2"/>
    <property type="match status" value="1"/>
</dbReference>
<evidence type="ECO:0000259" key="8">
    <source>
        <dbReference type="Pfam" id="PF25954"/>
    </source>
</evidence>
<dbReference type="InterPro" id="IPR058625">
    <property type="entry name" value="MdtA-like_BSH"/>
</dbReference>
<evidence type="ECO:0000256" key="4">
    <source>
        <dbReference type="SAM" id="Coils"/>
    </source>
</evidence>
<comment type="subcellular location">
    <subcellularLocation>
        <location evidence="1">Cell envelope</location>
    </subcellularLocation>
</comment>
<dbReference type="GO" id="GO:0030313">
    <property type="term" value="C:cell envelope"/>
    <property type="evidence" value="ECO:0007669"/>
    <property type="project" value="UniProtKB-SubCell"/>
</dbReference>
<evidence type="ECO:0000256" key="5">
    <source>
        <dbReference type="SAM" id="MobiDB-lite"/>
    </source>
</evidence>
<gene>
    <name evidence="9" type="ORF">PITCH_A1740041</name>
</gene>
<evidence type="ECO:0000313" key="9">
    <source>
        <dbReference type="EMBL" id="SPD73232.1"/>
    </source>
</evidence>
<feature type="domain" description="CusB-like beta-barrel" evidence="8">
    <location>
        <begin position="246"/>
        <end position="320"/>
    </location>
</feature>
<evidence type="ECO:0000259" key="7">
    <source>
        <dbReference type="Pfam" id="PF25917"/>
    </source>
</evidence>
<evidence type="ECO:0000256" key="2">
    <source>
        <dbReference type="ARBA" id="ARBA00009477"/>
    </source>
</evidence>
<dbReference type="AlphaFoldDB" id="A0A445MV07"/>
<keyword evidence="6" id="KW-0472">Membrane</keyword>
<evidence type="ECO:0000256" key="3">
    <source>
        <dbReference type="ARBA" id="ARBA00023054"/>
    </source>
</evidence>
<dbReference type="GO" id="GO:0016020">
    <property type="term" value="C:membrane"/>
    <property type="evidence" value="ECO:0007669"/>
    <property type="project" value="InterPro"/>
</dbReference>
<reference evidence="9" key="1">
    <citation type="submission" date="2018-01" db="EMBL/GenBank/DDBJ databases">
        <authorList>
            <person name="Regsiter A."/>
            <person name="William W."/>
        </authorList>
    </citation>
    <scope>NUCLEOTIDE SEQUENCE</scope>
    <source>
        <strain evidence="9">TRIP AH-1</strain>
    </source>
</reference>
<sequence>MISDGEPIYNSGKTSSVISRHSKIFTAASIIVLLSVITVVIINAIGRGNFVAYETKEVTQGSLTVTVTATGALEPINKVDVGSELSGIVETVDVDYNDRVKKNQVLARLDTSKLDAQAMQSKAALESARVKVVEAQATVDEARSELERMQHVKELSNNMVPSKQELVAKEAALRRAMAVEDSLKAQVSQARATLESIETDLIKSVIRSPINGIVLTRSVEPGQTVAATFQTPVLFTLAEDLTKMELHVDVNEADVGMVQEGQEANFTVDAYSDRSFPARITQVRYGAKTVEGVVTYETLLSVDNKELVLRPGMTATAEITVKKIENALLVPNACLRFSPPIKEKEEIKDERGILGKILPRPPRFGSRNQRNEGDGKGGKRVWTLLEGRPSPIAITTGATDGVMTELTGGDLKPGMVLITSIANEGR</sequence>
<dbReference type="GO" id="GO:0022857">
    <property type="term" value="F:transmembrane transporter activity"/>
    <property type="evidence" value="ECO:0007669"/>
    <property type="project" value="InterPro"/>
</dbReference>
<keyword evidence="6" id="KW-1133">Transmembrane helix</keyword>
<name>A0A445MV07_9BACT</name>
<dbReference type="EMBL" id="OJIN01000084">
    <property type="protein sequence ID" value="SPD73232.1"/>
    <property type="molecule type" value="Genomic_DNA"/>
</dbReference>
<proteinExistence type="inferred from homology"/>
<keyword evidence="6" id="KW-0812">Transmembrane</keyword>
<dbReference type="NCBIfam" id="TIGR01730">
    <property type="entry name" value="RND_mfp"/>
    <property type="match status" value="1"/>
</dbReference>
<dbReference type="SUPFAM" id="SSF111369">
    <property type="entry name" value="HlyD-like secretion proteins"/>
    <property type="match status" value="1"/>
</dbReference>
<feature type="domain" description="Multidrug resistance protein MdtA-like barrel-sandwich hybrid" evidence="7">
    <location>
        <begin position="77"/>
        <end position="234"/>
    </location>
</feature>
<dbReference type="PANTHER" id="PTHR32347">
    <property type="entry name" value="EFFLUX SYSTEM COMPONENT YKNX-RELATED"/>
    <property type="match status" value="1"/>
</dbReference>
<keyword evidence="3 4" id="KW-0175">Coiled coil</keyword>
<dbReference type="Pfam" id="PF25917">
    <property type="entry name" value="BSH_RND"/>
    <property type="match status" value="1"/>
</dbReference>
<feature type="transmembrane region" description="Helical" evidence="6">
    <location>
        <begin position="24"/>
        <end position="46"/>
    </location>
</feature>
<feature type="coiled-coil region" evidence="4">
    <location>
        <begin position="125"/>
        <end position="152"/>
    </location>
</feature>